<dbReference type="InterPro" id="IPR003657">
    <property type="entry name" value="WRKY_dom"/>
</dbReference>
<feature type="domain" description="WRKY" evidence="7">
    <location>
        <begin position="177"/>
        <end position="245"/>
    </location>
</feature>
<dbReference type="HOGENOM" id="CLU_071943_0_0_1"/>
<keyword evidence="4" id="KW-0804">Transcription</keyword>
<proteinExistence type="predicted"/>
<dbReference type="GO" id="GO:1900425">
    <property type="term" value="P:negative regulation of defense response to bacterium"/>
    <property type="evidence" value="ECO:0007669"/>
    <property type="project" value="EnsemblPlants"/>
</dbReference>
<dbReference type="EnsemblPlants" id="OMERI05G10380.1">
    <property type="protein sequence ID" value="OMERI05G10380.1"/>
    <property type="gene ID" value="OMERI05G10380"/>
</dbReference>
<dbReference type="STRING" id="40149.A0A0E0DPX1"/>
<feature type="region of interest" description="Disordered" evidence="6">
    <location>
        <begin position="317"/>
        <end position="347"/>
    </location>
</feature>
<evidence type="ECO:0000256" key="4">
    <source>
        <dbReference type="ARBA" id="ARBA00023163"/>
    </source>
</evidence>
<dbReference type="AlphaFoldDB" id="A0A0E0DPX1"/>
<reference evidence="8" key="1">
    <citation type="submission" date="2015-04" db="UniProtKB">
        <authorList>
            <consortium name="EnsemblPlants"/>
        </authorList>
    </citation>
    <scope>IDENTIFICATION</scope>
</reference>
<organism evidence="8">
    <name type="scientific">Oryza meridionalis</name>
    <dbReference type="NCBI Taxonomy" id="40149"/>
    <lineage>
        <taxon>Eukaryota</taxon>
        <taxon>Viridiplantae</taxon>
        <taxon>Streptophyta</taxon>
        <taxon>Embryophyta</taxon>
        <taxon>Tracheophyta</taxon>
        <taxon>Spermatophyta</taxon>
        <taxon>Magnoliopsida</taxon>
        <taxon>Liliopsida</taxon>
        <taxon>Poales</taxon>
        <taxon>Poaceae</taxon>
        <taxon>BOP clade</taxon>
        <taxon>Oryzoideae</taxon>
        <taxon>Oryzeae</taxon>
        <taxon>Oryzinae</taxon>
        <taxon>Oryza</taxon>
    </lineage>
</organism>
<evidence type="ECO:0000256" key="3">
    <source>
        <dbReference type="ARBA" id="ARBA00023125"/>
    </source>
</evidence>
<dbReference type="PANTHER" id="PTHR31282">
    <property type="entry name" value="WRKY TRANSCRIPTION FACTOR 21-RELATED"/>
    <property type="match status" value="1"/>
</dbReference>
<keyword evidence="3" id="KW-0238">DNA-binding</keyword>
<dbReference type="GO" id="GO:1900150">
    <property type="term" value="P:regulation of defense response to fungus"/>
    <property type="evidence" value="ECO:0007669"/>
    <property type="project" value="EnsemblPlants"/>
</dbReference>
<reference evidence="8" key="2">
    <citation type="submission" date="2018-05" db="EMBL/GenBank/DDBJ databases">
        <title>OmerRS3 (Oryza meridionalis Reference Sequence Version 3).</title>
        <authorList>
            <person name="Zhang J."/>
            <person name="Kudrna D."/>
            <person name="Lee S."/>
            <person name="Talag J."/>
            <person name="Welchert J."/>
            <person name="Wing R.A."/>
        </authorList>
    </citation>
    <scope>NUCLEOTIDE SEQUENCE [LARGE SCALE GENOMIC DNA]</scope>
    <source>
        <strain evidence="8">cv. OR44</strain>
    </source>
</reference>
<evidence type="ECO:0000259" key="7">
    <source>
        <dbReference type="PROSITE" id="PS50811"/>
    </source>
</evidence>
<dbReference type="SUPFAM" id="SSF118290">
    <property type="entry name" value="WRKY DNA-binding domain"/>
    <property type="match status" value="1"/>
</dbReference>
<evidence type="ECO:0000256" key="1">
    <source>
        <dbReference type="ARBA" id="ARBA00004123"/>
    </source>
</evidence>
<evidence type="ECO:0000256" key="2">
    <source>
        <dbReference type="ARBA" id="ARBA00023015"/>
    </source>
</evidence>
<feature type="region of interest" description="Disordered" evidence="6">
    <location>
        <begin position="139"/>
        <end position="175"/>
    </location>
</feature>
<comment type="subcellular location">
    <subcellularLocation>
        <location evidence="1">Nucleus</location>
    </subcellularLocation>
</comment>
<dbReference type="Gramene" id="OMERI05G10380.1">
    <property type="protein sequence ID" value="OMERI05G10380.1"/>
    <property type="gene ID" value="OMERI05G10380"/>
</dbReference>
<dbReference type="InterPro" id="IPR036576">
    <property type="entry name" value="WRKY_dom_sf"/>
</dbReference>
<dbReference type="GO" id="GO:0005634">
    <property type="term" value="C:nucleus"/>
    <property type="evidence" value="ECO:0007669"/>
    <property type="project" value="UniProtKB-SubCell"/>
</dbReference>
<sequence>METDQKLLQVSRAAINTDLPPPQASCCFELHHQLSCEEERVRDESARQRQCSVSHWVCACLLGLRMTSSMSPAPAPPYAQVMEDMEKGKELADQLQGLLRDSPEAGRIVDQILHTFSRAMRALDKAAVSAAGGEGSEVQSEVTCGGGASAGGKRKAPAADRKANCRRRTQQSSGKTVVVKNLDDGQAWRKYGQKEIQNSKHPKAYFRCTHKYDQLCTAQRQVQRCDDDPASYRVTYIGEHTCRDPATAPIIAAHVIHQVAAGDDDDGCGGLHAGSRLISFVTAPAAPVDAAAAPTTSTITTVTAPGPLLQPLKVEGGVGSSDQEEVLSSLTPGSSAVRGGGGGAAGPFGPDQGDVTSSLHWSYDTGAFAVAGMEFFKDDEVVFDLDDIMGLNF</sequence>
<evidence type="ECO:0000313" key="9">
    <source>
        <dbReference type="Proteomes" id="UP000008021"/>
    </source>
</evidence>
<dbReference type="InterPro" id="IPR044810">
    <property type="entry name" value="WRKY_plant"/>
</dbReference>
<dbReference type="PROSITE" id="PS50811">
    <property type="entry name" value="WRKY"/>
    <property type="match status" value="1"/>
</dbReference>
<keyword evidence="5" id="KW-0539">Nucleus</keyword>
<dbReference type="GO" id="GO:0009788">
    <property type="term" value="P:negative regulation of abscisic acid-activated signaling pathway"/>
    <property type="evidence" value="ECO:0007669"/>
    <property type="project" value="EnsemblPlants"/>
</dbReference>
<dbReference type="GO" id="GO:0003700">
    <property type="term" value="F:DNA-binding transcription factor activity"/>
    <property type="evidence" value="ECO:0007669"/>
    <property type="project" value="EnsemblPlants"/>
</dbReference>
<dbReference type="GO" id="GO:0080151">
    <property type="term" value="P:positive regulation of salicylic acid mediated signaling pathway"/>
    <property type="evidence" value="ECO:0007669"/>
    <property type="project" value="EnsemblPlants"/>
</dbReference>
<keyword evidence="2" id="KW-0805">Transcription regulation</keyword>
<dbReference type="Pfam" id="PF03106">
    <property type="entry name" value="WRKY"/>
    <property type="match status" value="1"/>
</dbReference>
<evidence type="ECO:0000313" key="8">
    <source>
        <dbReference type="EnsemblPlants" id="OMERI05G10380.1"/>
    </source>
</evidence>
<dbReference type="eggNOG" id="ENOG502RYCZ">
    <property type="taxonomic scope" value="Eukaryota"/>
</dbReference>
<dbReference type="Proteomes" id="UP000008021">
    <property type="component" value="Chromosome 5"/>
</dbReference>
<keyword evidence="9" id="KW-1185">Reference proteome</keyword>
<dbReference type="SMART" id="SM00774">
    <property type="entry name" value="WRKY"/>
    <property type="match status" value="1"/>
</dbReference>
<dbReference type="GO" id="GO:0043565">
    <property type="term" value="F:sequence-specific DNA binding"/>
    <property type="evidence" value="ECO:0007669"/>
    <property type="project" value="EnsemblPlants"/>
</dbReference>
<evidence type="ECO:0000256" key="5">
    <source>
        <dbReference type="ARBA" id="ARBA00023242"/>
    </source>
</evidence>
<evidence type="ECO:0000256" key="6">
    <source>
        <dbReference type="SAM" id="MobiDB-lite"/>
    </source>
</evidence>
<protein>
    <recommendedName>
        <fullName evidence="7">WRKY domain-containing protein</fullName>
    </recommendedName>
</protein>
<name>A0A0E0DPX1_9ORYZ</name>
<dbReference type="Gene3D" id="2.20.25.80">
    <property type="entry name" value="WRKY domain"/>
    <property type="match status" value="1"/>
</dbReference>
<accession>A0A0E0DPX1</accession>
<dbReference type="GO" id="GO:0080148">
    <property type="term" value="P:negative regulation of response to water deprivation"/>
    <property type="evidence" value="ECO:0007669"/>
    <property type="project" value="EnsemblPlants"/>
</dbReference>
<dbReference type="GO" id="GO:0009409">
    <property type="term" value="P:response to cold"/>
    <property type="evidence" value="ECO:0007669"/>
    <property type="project" value="EnsemblPlants"/>
</dbReference>